<dbReference type="EMBL" id="JAABLQ010000001">
    <property type="protein sequence ID" value="NBN76829.1"/>
    <property type="molecule type" value="Genomic_DNA"/>
</dbReference>
<evidence type="ECO:0000256" key="1">
    <source>
        <dbReference type="SAM" id="MobiDB-lite"/>
    </source>
</evidence>
<dbReference type="RefSeq" id="WP_161707594.1">
    <property type="nucleotide sequence ID" value="NZ_JAABLQ010000001.1"/>
</dbReference>
<reference evidence="3" key="1">
    <citation type="submission" date="2020-01" db="EMBL/GenBank/DDBJ databases">
        <authorList>
            <person name="Fang Y."/>
            <person name="Sun R."/>
            <person name="Nie L."/>
            <person name="He J."/>
            <person name="Hao L."/>
            <person name="Wang L."/>
            <person name="Su S."/>
            <person name="Lv E."/>
            <person name="Zhang Z."/>
            <person name="Xie R."/>
            <person name="Liu H."/>
        </authorList>
    </citation>
    <scope>NUCLEOTIDE SEQUENCE [LARGE SCALE GENOMIC DNA]</scope>
    <source>
        <strain evidence="3">XCT-53</strain>
    </source>
</reference>
<sequence>MQRPVVHVIGAMSGNLVPGWGPALRAVRYTDNEGADADEIEIEFSVDGPGASRPASGTSYRLLYGWDEAGLRDAGSFTVQSSSLSYAPDDGWTLTVVARSADFLDADKAGETAHFDEQTVGEIMQRLAGSAGKSARVHPALANIKLPYRLNWGQSPLGFAQALADEIGGSLKPANGQWQVTKKNSGQTAGGTPLPPLVIPPERVTGCEITEEERPKFGQAQQPWFDPEAGLSQLASAAGIGKAAQALLLHPAASAVEAAVSAAAAVLDLGRGSVSGSVTAIGDPDAMAGAPVILPGYGGAAAVATSITHEFTFDEGGGWLMTVELAAQT</sequence>
<gene>
    <name evidence="2" type="ORF">GWI72_00940</name>
</gene>
<feature type="region of interest" description="Disordered" evidence="1">
    <location>
        <begin position="181"/>
        <end position="201"/>
    </location>
</feature>
<protein>
    <recommendedName>
        <fullName evidence="4">Phage tail protein</fullName>
    </recommendedName>
</protein>
<dbReference type="AlphaFoldDB" id="A0A7X5J6N4"/>
<evidence type="ECO:0000313" key="3">
    <source>
        <dbReference type="Proteomes" id="UP000586722"/>
    </source>
</evidence>
<dbReference type="Proteomes" id="UP000586722">
    <property type="component" value="Unassembled WGS sequence"/>
</dbReference>
<evidence type="ECO:0008006" key="4">
    <source>
        <dbReference type="Google" id="ProtNLM"/>
    </source>
</evidence>
<comment type="caution">
    <text evidence="2">The sequence shown here is derived from an EMBL/GenBank/DDBJ whole genome shotgun (WGS) entry which is preliminary data.</text>
</comment>
<dbReference type="SUPFAM" id="SSF69279">
    <property type="entry name" value="Phage tail proteins"/>
    <property type="match status" value="1"/>
</dbReference>
<keyword evidence="3" id="KW-1185">Reference proteome</keyword>
<name>A0A7X5J6N4_9HYPH</name>
<evidence type="ECO:0000313" key="2">
    <source>
        <dbReference type="EMBL" id="NBN76829.1"/>
    </source>
</evidence>
<accession>A0A7X5J6N4</accession>
<organism evidence="2 3">
    <name type="scientific">Pannonibacter tanglangensis</name>
    <dbReference type="NCBI Taxonomy" id="2750084"/>
    <lineage>
        <taxon>Bacteria</taxon>
        <taxon>Pseudomonadati</taxon>
        <taxon>Pseudomonadota</taxon>
        <taxon>Alphaproteobacteria</taxon>
        <taxon>Hyphomicrobiales</taxon>
        <taxon>Stappiaceae</taxon>
        <taxon>Pannonibacter</taxon>
    </lineage>
</organism>
<proteinExistence type="predicted"/>